<protein>
    <submittedName>
        <fullName evidence="1">Uncharacterized protein</fullName>
    </submittedName>
</protein>
<dbReference type="Proteomes" id="UP001287286">
    <property type="component" value="Unassembled WGS sequence"/>
</dbReference>
<organism evidence="1 2">
    <name type="scientific">Purpureocillium lilacinum</name>
    <name type="common">Paecilomyces lilacinus</name>
    <dbReference type="NCBI Taxonomy" id="33203"/>
    <lineage>
        <taxon>Eukaryota</taxon>
        <taxon>Fungi</taxon>
        <taxon>Dikarya</taxon>
        <taxon>Ascomycota</taxon>
        <taxon>Pezizomycotina</taxon>
        <taxon>Sordariomycetes</taxon>
        <taxon>Hypocreomycetidae</taxon>
        <taxon>Hypocreales</taxon>
        <taxon>Ophiocordycipitaceae</taxon>
        <taxon>Purpureocillium</taxon>
    </lineage>
</organism>
<keyword evidence="2" id="KW-1185">Reference proteome</keyword>
<dbReference type="EMBL" id="JAWRVI010000400">
    <property type="protein sequence ID" value="KAK4065951.1"/>
    <property type="molecule type" value="Genomic_DNA"/>
</dbReference>
<name>A0ABR0BCJ4_PURLI</name>
<proteinExistence type="predicted"/>
<sequence>MADRPVRDSIREIDDDSWLIGNTILLSRTTWSECAWPDGNGGGYVICDAPVPLPESRPLYDSSDNKFNTRSWWRLCCFQCRDSLLQSSNKRTWSFTTPHVLYHPDHDDRYYIFVSRISGETIDSMWASLEESLRQDLAERNVEVAENWLFQHTRTVSVALMAIPSRNGILAMNWLGETGDAPLGLCVGAQSATPHTHIGGLHPTAAMRERSTGGERAARKEKRTTSRIKAGCGSERKLEITFVVGLALCRQGREASFLPQRWSLKGRAAQRRYRGSWLAPETCVVSGASGVEEQTQRTDKQITATRRT</sequence>
<evidence type="ECO:0000313" key="2">
    <source>
        <dbReference type="Proteomes" id="UP001287286"/>
    </source>
</evidence>
<evidence type="ECO:0000313" key="1">
    <source>
        <dbReference type="EMBL" id="KAK4065951.1"/>
    </source>
</evidence>
<comment type="caution">
    <text evidence="1">The sequence shown here is derived from an EMBL/GenBank/DDBJ whole genome shotgun (WGS) entry which is preliminary data.</text>
</comment>
<accession>A0ABR0BCJ4</accession>
<reference evidence="1 2" key="1">
    <citation type="journal article" date="2024" name="Microbiol. Resour. Announc.">
        <title>Genome annotations for the ascomycete fungi Trichoderma harzianum, Trichoderma aggressivum, and Purpureocillium lilacinum.</title>
        <authorList>
            <person name="Beijen E.P.W."/>
            <person name="Ohm R.A."/>
        </authorList>
    </citation>
    <scope>NUCLEOTIDE SEQUENCE [LARGE SCALE GENOMIC DNA]</scope>
    <source>
        <strain evidence="1 2">CBS 150709</strain>
    </source>
</reference>
<gene>
    <name evidence="1" type="ORF">Purlil1_13990</name>
</gene>